<gene>
    <name evidence="3" type="ORF">MEDL_40735</name>
</gene>
<evidence type="ECO:0000256" key="2">
    <source>
        <dbReference type="SAM" id="MobiDB-lite"/>
    </source>
</evidence>
<evidence type="ECO:0000313" key="3">
    <source>
        <dbReference type="EMBL" id="CAG2227761.1"/>
    </source>
</evidence>
<sequence>MMGESENEKFIKNLKTLIKRRDTEKIKTLINNPKFEVNVRDVTQDLQTPMMKLCYSEIPDSSLMAIMDLLLERYADLNLQDSSGKTAMMHACLARRTTIADYIISDPTSRLEMFDFDGNSVLSHAVKSIDYIITKRILEHPAGISLLEIYNSNGQKPLHMAIKCGNKKIIKIIEQFEANIPKAKVKEKQMKLGYDPVPSIYSPRTERKLLLKRGPVDSSLALQLETSSKNDNSDHALTLSSVKLNRSKKCANTILSPDLILPSISEKTDKSRTWNMESPLTRRKARRNSVSLPDLRDSPLVQSGENTPSMLDLTNGPDVYDDDDDTFINTDRSPRKTTENIQNIRKCISENQLSFPSIINKNTSKNSQVKRTLTESSIYSNSDDALSRTMQRLL</sequence>
<evidence type="ECO:0000256" key="1">
    <source>
        <dbReference type="PROSITE-ProRule" id="PRU00023"/>
    </source>
</evidence>
<dbReference type="Gene3D" id="1.25.40.20">
    <property type="entry name" value="Ankyrin repeat-containing domain"/>
    <property type="match status" value="1"/>
</dbReference>
<reference evidence="3" key="1">
    <citation type="submission" date="2021-03" db="EMBL/GenBank/DDBJ databases">
        <authorList>
            <person name="Bekaert M."/>
        </authorList>
    </citation>
    <scope>NUCLEOTIDE SEQUENCE</scope>
</reference>
<feature type="repeat" description="ANK" evidence="1">
    <location>
        <begin position="153"/>
        <end position="185"/>
    </location>
</feature>
<dbReference type="PANTHER" id="PTHR24183:SF1">
    <property type="entry name" value="FIBRONECTIN TYPE 3 AND ANKYRIN REPEAT DOMAINS PROTEIN 1"/>
    <property type="match status" value="1"/>
</dbReference>
<dbReference type="GO" id="GO:0042981">
    <property type="term" value="P:regulation of apoptotic process"/>
    <property type="evidence" value="ECO:0007669"/>
    <property type="project" value="TreeGrafter"/>
</dbReference>
<dbReference type="InterPro" id="IPR002110">
    <property type="entry name" value="Ankyrin_rpt"/>
</dbReference>
<evidence type="ECO:0000313" key="4">
    <source>
        <dbReference type="Proteomes" id="UP000683360"/>
    </source>
</evidence>
<name>A0A8S3TAD7_MYTED</name>
<dbReference type="PROSITE" id="PS50297">
    <property type="entry name" value="ANK_REP_REGION"/>
    <property type="match status" value="1"/>
</dbReference>
<protein>
    <submittedName>
        <fullName evidence="3">Uncharacterized protein</fullName>
    </submittedName>
</protein>
<dbReference type="InterPro" id="IPR036770">
    <property type="entry name" value="Ankyrin_rpt-contain_sf"/>
</dbReference>
<dbReference type="AlphaFoldDB" id="A0A8S3TAD7"/>
<keyword evidence="4" id="KW-1185">Reference proteome</keyword>
<dbReference type="PANTHER" id="PTHR24183">
    <property type="entry name" value="FIBRONECTIN TYPE 3 AND ANKYRIN REPEAT DOMAINS PROTEIN 1"/>
    <property type="match status" value="1"/>
</dbReference>
<dbReference type="Proteomes" id="UP000683360">
    <property type="component" value="Unassembled WGS sequence"/>
</dbReference>
<dbReference type="GO" id="GO:0005634">
    <property type="term" value="C:nucleus"/>
    <property type="evidence" value="ECO:0007669"/>
    <property type="project" value="TreeGrafter"/>
</dbReference>
<dbReference type="SMART" id="SM00248">
    <property type="entry name" value="ANK"/>
    <property type="match status" value="4"/>
</dbReference>
<accession>A0A8S3TAD7</accession>
<feature type="compositionally biased region" description="Polar residues" evidence="2">
    <location>
        <begin position="300"/>
        <end position="309"/>
    </location>
</feature>
<comment type="caution">
    <text evidence="3">The sequence shown here is derived from an EMBL/GenBank/DDBJ whole genome shotgun (WGS) entry which is preliminary data.</text>
</comment>
<dbReference type="EMBL" id="CAJPWZ010001972">
    <property type="protein sequence ID" value="CAG2227761.1"/>
    <property type="molecule type" value="Genomic_DNA"/>
</dbReference>
<feature type="region of interest" description="Disordered" evidence="2">
    <location>
        <begin position="270"/>
        <end position="320"/>
    </location>
</feature>
<keyword evidence="1" id="KW-0040">ANK repeat</keyword>
<organism evidence="3 4">
    <name type="scientific">Mytilus edulis</name>
    <name type="common">Blue mussel</name>
    <dbReference type="NCBI Taxonomy" id="6550"/>
    <lineage>
        <taxon>Eukaryota</taxon>
        <taxon>Metazoa</taxon>
        <taxon>Spiralia</taxon>
        <taxon>Lophotrochozoa</taxon>
        <taxon>Mollusca</taxon>
        <taxon>Bivalvia</taxon>
        <taxon>Autobranchia</taxon>
        <taxon>Pteriomorphia</taxon>
        <taxon>Mytilida</taxon>
        <taxon>Mytiloidea</taxon>
        <taxon>Mytilidae</taxon>
        <taxon>Mytilinae</taxon>
        <taxon>Mytilus</taxon>
    </lineage>
</organism>
<dbReference type="OrthoDB" id="5406014at2759"/>
<proteinExistence type="predicted"/>
<dbReference type="SUPFAM" id="SSF48403">
    <property type="entry name" value="Ankyrin repeat"/>
    <property type="match status" value="1"/>
</dbReference>
<dbReference type="PROSITE" id="PS50088">
    <property type="entry name" value="ANK_REPEAT"/>
    <property type="match status" value="1"/>
</dbReference>